<reference evidence="2" key="1">
    <citation type="journal article" date="2016" name="Proc. Natl. Acad. Sci. U.S.A.">
        <title>Lipid metabolic changes in an early divergent fungus govern the establishment of a mutualistic symbiosis with endobacteria.</title>
        <authorList>
            <person name="Lastovetsky O.A."/>
            <person name="Gaspar M.L."/>
            <person name="Mondo S.J."/>
            <person name="LaButti K.M."/>
            <person name="Sandor L."/>
            <person name="Grigoriev I.V."/>
            <person name="Henry S.A."/>
            <person name="Pawlowska T.E."/>
        </authorList>
    </citation>
    <scope>NUCLEOTIDE SEQUENCE [LARGE SCALE GENOMIC DNA]</scope>
    <source>
        <strain evidence="2">ATCC 52814</strain>
    </source>
</reference>
<dbReference type="InterPro" id="IPR016088">
    <property type="entry name" value="Chalcone_isomerase_3-sand"/>
</dbReference>
<proteinExistence type="predicted"/>
<dbReference type="Gene3D" id="3.50.70.10">
    <property type="match status" value="1"/>
</dbReference>
<evidence type="ECO:0000259" key="1">
    <source>
        <dbReference type="Pfam" id="PF16035"/>
    </source>
</evidence>
<dbReference type="AlphaFoldDB" id="A0A1X0RGX6"/>
<dbReference type="Gene3D" id="1.10.890.20">
    <property type="match status" value="1"/>
</dbReference>
<organism evidence="2">
    <name type="scientific">Rhizopus microsporus var. microsporus</name>
    <dbReference type="NCBI Taxonomy" id="86635"/>
    <lineage>
        <taxon>Eukaryota</taxon>
        <taxon>Fungi</taxon>
        <taxon>Fungi incertae sedis</taxon>
        <taxon>Mucoromycota</taxon>
        <taxon>Mucoromycotina</taxon>
        <taxon>Mucoromycetes</taxon>
        <taxon>Mucorales</taxon>
        <taxon>Mucorineae</taxon>
        <taxon>Rhizopodaceae</taxon>
        <taxon>Rhizopus</taxon>
    </lineage>
</organism>
<dbReference type="Pfam" id="PF16035">
    <property type="entry name" value="Chalcone_2"/>
    <property type="match status" value="1"/>
</dbReference>
<accession>A0A1X0RGX6</accession>
<name>A0A1X0RGX6_RHIZD</name>
<dbReference type="PANTHER" id="PTHR47284:SF3">
    <property type="entry name" value="FATTY-ACID-BINDING PROTEIN 2"/>
    <property type="match status" value="1"/>
</dbReference>
<dbReference type="VEuPathDB" id="FungiDB:BCV72DRAFT_114913"/>
<dbReference type="PANTHER" id="PTHR47284">
    <property type="entry name" value="FATTY-ACID-BINDING PROTEIN 2"/>
    <property type="match status" value="1"/>
</dbReference>
<gene>
    <name evidence="2" type="ORF">BCV72DRAFT_114913</name>
</gene>
<dbReference type="Proteomes" id="UP000242414">
    <property type="component" value="Unassembled WGS sequence"/>
</dbReference>
<dbReference type="InterPro" id="IPR016089">
    <property type="entry name" value="Chalcone_isomerase_bundle_sf"/>
</dbReference>
<dbReference type="SUPFAM" id="SSF54626">
    <property type="entry name" value="Chalcone isomerase"/>
    <property type="match status" value="1"/>
</dbReference>
<protein>
    <submittedName>
        <fullName evidence="2">Chalcone isomerase</fullName>
    </submittedName>
</protein>
<dbReference type="OrthoDB" id="18193at2759"/>
<dbReference type="GO" id="GO:0016872">
    <property type="term" value="F:intramolecular lyase activity"/>
    <property type="evidence" value="ECO:0007669"/>
    <property type="project" value="InterPro"/>
</dbReference>
<feature type="domain" description="Chalcone isomerase" evidence="1">
    <location>
        <begin position="93"/>
        <end position="267"/>
    </location>
</feature>
<evidence type="ECO:0000313" key="2">
    <source>
        <dbReference type="EMBL" id="ORE11267.1"/>
    </source>
</evidence>
<dbReference type="InterPro" id="IPR016087">
    <property type="entry name" value="Chalcone_isomerase"/>
</dbReference>
<dbReference type="InterPro" id="IPR036298">
    <property type="entry name" value="Chalcone_isomerase_sf"/>
</dbReference>
<dbReference type="EMBL" id="KV921858">
    <property type="protein sequence ID" value="ORE11267.1"/>
    <property type="molecule type" value="Genomic_DNA"/>
</dbReference>
<sequence length="276" mass="31254">MFRFSRPLLNAAKGTTFRTFRRQYVTTFPKKFQASNSKLLLGATAGIGFAGACLALQEPVSAEAPGYAGTVEDPASKLSFPIFLNTGNSEWKKLVGLGVRTVTFLQMHVYVLGLYMKTDDIESLKNLDGFKEFDRQKFLENEEMANNLVNQPYDISIRLVPVRATNTQHLRDGFVRLFMQRLKAQSLTEDEEREVLKAIQDFKSKFVNMNVKKQTEFIFTKTKEGGLKIVYEGKEWGTVDNMWVAKNFIMGYLSPISPSSEAALKDIADGFERLIK</sequence>
<keyword evidence="2" id="KW-0413">Isomerase</keyword>